<accession>A0ACB5TSU0</accession>
<gene>
    <name evidence="1" type="ORF">Cboi01_000340400</name>
</gene>
<reference evidence="1" key="1">
    <citation type="submission" date="2023-04" db="EMBL/GenBank/DDBJ databases">
        <title>Candida boidinii NBRC 1967.</title>
        <authorList>
            <person name="Ichikawa N."/>
            <person name="Sato H."/>
            <person name="Tonouchi N."/>
        </authorList>
    </citation>
    <scope>NUCLEOTIDE SEQUENCE</scope>
    <source>
        <strain evidence="1">NBRC 1967</strain>
    </source>
</reference>
<evidence type="ECO:0000313" key="2">
    <source>
        <dbReference type="Proteomes" id="UP001165101"/>
    </source>
</evidence>
<sequence>MSTINLSSVLIKQFSQGSKRQSAQFSKFAIASVSTALVGAAYYNNKKNGGNNQNNNNNNNNNNNGSGIASALALFGLFSSKVTTDSNDNQNIRLATSKIHKYSDYQNVYNDIANKLRDEDDFDDGSYGPILVRLAWHSSGSYDKNDPSEKKGGSYGGTMIFKKEQSDPANAGLSAGEKFLQSIGEKYPWLPKGDLITLGGVAAVQELSGPKIPWRPGRDNLTEAEVPPINRLPDASQEDGNYVRKVFYKMNFSDREIVALIGAHALGRCHTYNSGFDGPWTFSPTVFTNDFYKLLLGDKWSIRKWKGPRQYEDSTKSLMMLPADMCLIEDAKFHKYVEEFANSEELFFSEFSKAFSKLLELGIGFPKSTPTMVFKTLDEQEA</sequence>
<protein>
    <submittedName>
        <fullName evidence="1">Unnamed protein product</fullName>
    </submittedName>
</protein>
<name>A0ACB5TSU0_CANBO</name>
<evidence type="ECO:0000313" key="1">
    <source>
        <dbReference type="EMBL" id="GME94132.1"/>
    </source>
</evidence>
<proteinExistence type="predicted"/>
<organism evidence="1 2">
    <name type="scientific">Candida boidinii</name>
    <name type="common">Yeast</name>
    <dbReference type="NCBI Taxonomy" id="5477"/>
    <lineage>
        <taxon>Eukaryota</taxon>
        <taxon>Fungi</taxon>
        <taxon>Dikarya</taxon>
        <taxon>Ascomycota</taxon>
        <taxon>Saccharomycotina</taxon>
        <taxon>Pichiomycetes</taxon>
        <taxon>Pichiales</taxon>
        <taxon>Pichiaceae</taxon>
        <taxon>Ogataea</taxon>
        <taxon>Ogataea/Candida clade</taxon>
    </lineage>
</organism>
<dbReference type="EMBL" id="BSXV01001852">
    <property type="protein sequence ID" value="GME94132.1"/>
    <property type="molecule type" value="Genomic_DNA"/>
</dbReference>
<keyword evidence="2" id="KW-1185">Reference proteome</keyword>
<dbReference type="Proteomes" id="UP001165101">
    <property type="component" value="Unassembled WGS sequence"/>
</dbReference>
<comment type="caution">
    <text evidence="1">The sequence shown here is derived from an EMBL/GenBank/DDBJ whole genome shotgun (WGS) entry which is preliminary data.</text>
</comment>